<organism evidence="1">
    <name type="scientific">viral metagenome</name>
    <dbReference type="NCBI Taxonomy" id="1070528"/>
    <lineage>
        <taxon>unclassified sequences</taxon>
        <taxon>metagenomes</taxon>
        <taxon>organismal metagenomes</taxon>
    </lineage>
</organism>
<reference evidence="1" key="1">
    <citation type="submission" date="2020-03" db="EMBL/GenBank/DDBJ databases">
        <title>The deep terrestrial virosphere.</title>
        <authorList>
            <person name="Holmfeldt K."/>
            <person name="Nilsson E."/>
            <person name="Simone D."/>
            <person name="Lopez-Fernandez M."/>
            <person name="Wu X."/>
            <person name="de Brujin I."/>
            <person name="Lundin D."/>
            <person name="Andersson A."/>
            <person name="Bertilsson S."/>
            <person name="Dopson M."/>
        </authorList>
    </citation>
    <scope>NUCLEOTIDE SEQUENCE</scope>
    <source>
        <strain evidence="1">MM415B04925</strain>
    </source>
</reference>
<dbReference type="EMBL" id="MT143371">
    <property type="protein sequence ID" value="QJA96107.1"/>
    <property type="molecule type" value="Genomic_DNA"/>
</dbReference>
<gene>
    <name evidence="1" type="ORF">MM415B04925_0005</name>
</gene>
<sequence length="71" mass="8350">MKIKTIIFQHRRDFTAIYECEHCGDTTERGGYDDTNFHQNVIPSMICSKCGKKAKEDYRPLATKYDDWETV</sequence>
<dbReference type="AlphaFoldDB" id="A0A6M3LL35"/>
<accession>A0A6M3LL35</accession>
<name>A0A6M3LL35_9ZZZZ</name>
<evidence type="ECO:0000313" key="1">
    <source>
        <dbReference type="EMBL" id="QJA96107.1"/>
    </source>
</evidence>
<proteinExistence type="predicted"/>
<protein>
    <submittedName>
        <fullName evidence="1">Uncharacterized protein</fullName>
    </submittedName>
</protein>